<accession>A0AAV0VG68</accession>
<feature type="compositionally biased region" description="Gly residues" evidence="9">
    <location>
        <begin position="102"/>
        <end position="123"/>
    </location>
</feature>
<dbReference type="Gene3D" id="1.10.10.60">
    <property type="entry name" value="Homeodomain-like"/>
    <property type="match status" value="1"/>
</dbReference>
<dbReference type="InterPro" id="IPR001356">
    <property type="entry name" value="HD"/>
</dbReference>
<dbReference type="PROSITE" id="PS00032">
    <property type="entry name" value="ANTENNAPEDIA"/>
    <property type="match status" value="1"/>
</dbReference>
<dbReference type="PANTHER" id="PTHR45771">
    <property type="entry name" value="HOMEOTIC PROTEIN DEFORMED"/>
    <property type="match status" value="1"/>
</dbReference>
<feature type="compositionally biased region" description="Low complexity" evidence="9">
    <location>
        <begin position="420"/>
        <end position="488"/>
    </location>
</feature>
<dbReference type="PROSITE" id="PS00027">
    <property type="entry name" value="HOMEOBOX_1"/>
    <property type="match status" value="1"/>
</dbReference>
<dbReference type="InterPro" id="IPR001827">
    <property type="entry name" value="Homeobox_Antennapedia_CS"/>
</dbReference>
<dbReference type="PRINTS" id="PR00024">
    <property type="entry name" value="HOMEOBOX"/>
</dbReference>
<feature type="region of interest" description="Disordered" evidence="9">
    <location>
        <begin position="357"/>
        <end position="488"/>
    </location>
</feature>
<dbReference type="SMART" id="SM00389">
    <property type="entry name" value="HOX"/>
    <property type="match status" value="1"/>
</dbReference>
<evidence type="ECO:0000256" key="8">
    <source>
        <dbReference type="RuleBase" id="RU004442"/>
    </source>
</evidence>
<evidence type="ECO:0000313" key="11">
    <source>
        <dbReference type="EMBL" id="CAI6343223.1"/>
    </source>
</evidence>
<evidence type="ECO:0000256" key="3">
    <source>
        <dbReference type="ARBA" id="ARBA00023125"/>
    </source>
</evidence>
<dbReference type="PROSITE" id="PS50071">
    <property type="entry name" value="HOMEOBOX_2"/>
    <property type="match status" value="1"/>
</dbReference>
<feature type="compositionally biased region" description="Low complexity" evidence="9">
    <location>
        <begin position="385"/>
        <end position="399"/>
    </location>
</feature>
<dbReference type="Proteomes" id="UP001160148">
    <property type="component" value="Unassembled WGS sequence"/>
</dbReference>
<dbReference type="PRINTS" id="PR00025">
    <property type="entry name" value="ANTENNAPEDIA"/>
</dbReference>
<keyword evidence="2" id="KW-0217">Developmental protein</keyword>
<feature type="DNA-binding region" description="Homeobox" evidence="6">
    <location>
        <begin position="300"/>
        <end position="359"/>
    </location>
</feature>
<dbReference type="SUPFAM" id="SSF46689">
    <property type="entry name" value="Homeodomain-like"/>
    <property type="match status" value="1"/>
</dbReference>
<keyword evidence="5 6" id="KW-0539">Nucleus</keyword>
<dbReference type="GO" id="GO:0000981">
    <property type="term" value="F:DNA-binding transcription factor activity, RNA polymerase II-specific"/>
    <property type="evidence" value="ECO:0007669"/>
    <property type="project" value="InterPro"/>
</dbReference>
<dbReference type="InterPro" id="IPR009057">
    <property type="entry name" value="Homeodomain-like_sf"/>
</dbReference>
<dbReference type="GO" id="GO:0009952">
    <property type="term" value="P:anterior/posterior pattern specification"/>
    <property type="evidence" value="ECO:0007669"/>
    <property type="project" value="TreeGrafter"/>
</dbReference>
<evidence type="ECO:0000256" key="9">
    <source>
        <dbReference type="SAM" id="MobiDB-lite"/>
    </source>
</evidence>
<feature type="region of interest" description="Disordered" evidence="9">
    <location>
        <begin position="42"/>
        <end position="125"/>
    </location>
</feature>
<dbReference type="PANTHER" id="PTHR45771:SF14">
    <property type="entry name" value="HOMEOTIC PROTEIN DEFORMED"/>
    <property type="match status" value="1"/>
</dbReference>
<sequence>MNSFLTHNTLPYHQPTQMHQMMMVEPKYSPPDDYSNMQNYMGSPDFFGSPHHQHHHHQHQHHHPSHHSNHLSQQTQHVGGSGGGGGGGSAGHQQQVQASGVVGVGSSGGLGVSSGGGGGGGHYQGHYQQQIQAMYPSPGQTPSYYTSAATNYGAYQMHHGGQMPLEAQQPPASLMHNAGGQQCQGGSIIPSGAGGGLQAVALNAVMSHDIKDDSSPSPLPCHLQPSPSSSNHMSNNPLDGSCSDDMDDCNTDTDEMMMTTVNGSPIMMDDSESSDRVIYPWMKKNHVAGMPNGAYQPVDVKRQRTAYTRYQVLELEKEFHFNKYLTRRRRIEIAHSLVLSERQIKIWFQNRRMKYKKDNHLPNTKNVRRKNGSTQPAGKKSRAKNNNNNNNSNNNNNNNHQQQPLCSPSGLKIDSHDMSPQQQPELRLQQQNDAGSTSLMSAIIPSSSTSSSSSSSAAAAASVAGHNNPAAAMQQQLHQQQQQQQQQQQLQQQQQQQLQHCLNHRGPLPHLSQHLQQQGLAIGVGAGEYGLTQL</sequence>
<keyword evidence="4 6" id="KW-0371">Homeobox</keyword>
<dbReference type="InterPro" id="IPR050609">
    <property type="entry name" value="Antp_homeobox_Deformed_sf"/>
</dbReference>
<feature type="compositionally biased region" description="Low complexity" evidence="9">
    <location>
        <begin position="91"/>
        <end position="101"/>
    </location>
</feature>
<feature type="compositionally biased region" description="Basic residues" evidence="9">
    <location>
        <begin position="51"/>
        <end position="69"/>
    </location>
</feature>
<organism evidence="11 12">
    <name type="scientific">Macrosiphum euphorbiae</name>
    <name type="common">potato aphid</name>
    <dbReference type="NCBI Taxonomy" id="13131"/>
    <lineage>
        <taxon>Eukaryota</taxon>
        <taxon>Metazoa</taxon>
        <taxon>Ecdysozoa</taxon>
        <taxon>Arthropoda</taxon>
        <taxon>Hexapoda</taxon>
        <taxon>Insecta</taxon>
        <taxon>Pterygota</taxon>
        <taxon>Neoptera</taxon>
        <taxon>Paraneoptera</taxon>
        <taxon>Hemiptera</taxon>
        <taxon>Sternorrhyncha</taxon>
        <taxon>Aphidomorpha</taxon>
        <taxon>Aphidoidea</taxon>
        <taxon>Aphididae</taxon>
        <taxon>Macrosiphini</taxon>
        <taxon>Macrosiphum</taxon>
    </lineage>
</organism>
<keyword evidence="3 6" id="KW-0238">DNA-binding</keyword>
<evidence type="ECO:0000259" key="10">
    <source>
        <dbReference type="PROSITE" id="PS50071"/>
    </source>
</evidence>
<dbReference type="AlphaFoldDB" id="A0AAV0VG68"/>
<dbReference type="GO" id="GO:0000978">
    <property type="term" value="F:RNA polymerase II cis-regulatory region sequence-specific DNA binding"/>
    <property type="evidence" value="ECO:0007669"/>
    <property type="project" value="TreeGrafter"/>
</dbReference>
<feature type="compositionally biased region" description="Gly residues" evidence="9">
    <location>
        <begin position="79"/>
        <end position="90"/>
    </location>
</feature>
<dbReference type="Pfam" id="PF00046">
    <property type="entry name" value="Homeodomain"/>
    <property type="match status" value="1"/>
</dbReference>
<protein>
    <recommendedName>
        <fullName evidence="10">Homeobox domain-containing protein</fullName>
    </recommendedName>
</protein>
<dbReference type="GO" id="GO:0005654">
    <property type="term" value="C:nucleoplasm"/>
    <property type="evidence" value="ECO:0007669"/>
    <property type="project" value="TreeGrafter"/>
</dbReference>
<evidence type="ECO:0000256" key="6">
    <source>
        <dbReference type="PROSITE-ProRule" id="PRU00108"/>
    </source>
</evidence>
<gene>
    <name evidence="11" type="ORF">MEUPH1_LOCUS515</name>
</gene>
<feature type="compositionally biased region" description="Low complexity" evidence="9">
    <location>
        <begin position="225"/>
        <end position="237"/>
    </location>
</feature>
<comment type="subcellular location">
    <subcellularLocation>
        <location evidence="1 6 7">Nucleus</location>
    </subcellularLocation>
</comment>
<evidence type="ECO:0000256" key="7">
    <source>
        <dbReference type="RuleBase" id="RU000682"/>
    </source>
</evidence>
<evidence type="ECO:0000256" key="4">
    <source>
        <dbReference type="ARBA" id="ARBA00023155"/>
    </source>
</evidence>
<keyword evidence="12" id="KW-1185">Reference proteome</keyword>
<evidence type="ECO:0000313" key="12">
    <source>
        <dbReference type="Proteomes" id="UP001160148"/>
    </source>
</evidence>
<dbReference type="InterPro" id="IPR020479">
    <property type="entry name" value="HD_metazoa"/>
</dbReference>
<dbReference type="CDD" id="cd00086">
    <property type="entry name" value="homeodomain"/>
    <property type="match status" value="1"/>
</dbReference>
<reference evidence="11 12" key="1">
    <citation type="submission" date="2023-01" db="EMBL/GenBank/DDBJ databases">
        <authorList>
            <person name="Whitehead M."/>
        </authorList>
    </citation>
    <scope>NUCLEOTIDE SEQUENCE [LARGE SCALE GENOMIC DNA]</scope>
</reference>
<dbReference type="EMBL" id="CARXXK010000001">
    <property type="protein sequence ID" value="CAI6343223.1"/>
    <property type="molecule type" value="Genomic_DNA"/>
</dbReference>
<dbReference type="InterPro" id="IPR017970">
    <property type="entry name" value="Homeobox_CS"/>
</dbReference>
<feature type="domain" description="Homeobox" evidence="10">
    <location>
        <begin position="298"/>
        <end position="358"/>
    </location>
</feature>
<dbReference type="GO" id="GO:0045944">
    <property type="term" value="P:positive regulation of transcription by RNA polymerase II"/>
    <property type="evidence" value="ECO:0007669"/>
    <property type="project" value="TreeGrafter"/>
</dbReference>
<name>A0AAV0VG68_9HEMI</name>
<comment type="similarity">
    <text evidence="8">Belongs to the Antp homeobox family.</text>
</comment>
<evidence type="ECO:0000256" key="1">
    <source>
        <dbReference type="ARBA" id="ARBA00004123"/>
    </source>
</evidence>
<proteinExistence type="inferred from homology"/>
<feature type="compositionally biased region" description="Acidic residues" evidence="9">
    <location>
        <begin position="242"/>
        <end position="255"/>
    </location>
</feature>
<feature type="region of interest" description="Disordered" evidence="9">
    <location>
        <begin position="209"/>
        <end position="255"/>
    </location>
</feature>
<dbReference type="InterPro" id="IPR017995">
    <property type="entry name" value="Homeobox_antennapedia"/>
</dbReference>
<evidence type="ECO:0000256" key="5">
    <source>
        <dbReference type="ARBA" id="ARBA00023242"/>
    </source>
</evidence>
<evidence type="ECO:0000256" key="2">
    <source>
        <dbReference type="ARBA" id="ARBA00022473"/>
    </source>
</evidence>
<comment type="caution">
    <text evidence="11">The sequence shown here is derived from an EMBL/GenBank/DDBJ whole genome shotgun (WGS) entry which is preliminary data.</text>
</comment>